<comment type="caution">
    <text evidence="3">The sequence shown here is derived from an EMBL/GenBank/DDBJ whole genome shotgun (WGS) entry which is preliminary data.</text>
</comment>
<dbReference type="Proteomes" id="UP000002195">
    <property type="component" value="Unassembled WGS sequence"/>
</dbReference>
<name>Q54KJ6_DICDI</name>
<evidence type="ECO:0000256" key="1">
    <source>
        <dbReference type="PIRSR" id="PIRSR640198-2"/>
    </source>
</evidence>
<keyword evidence="4" id="KW-1185">Reference proteome</keyword>
<keyword evidence="1" id="KW-0067">ATP-binding</keyword>
<dbReference type="GO" id="GO:0005524">
    <property type="term" value="F:ATP binding"/>
    <property type="evidence" value="ECO:0007669"/>
    <property type="project" value="UniProtKB-KW"/>
</dbReference>
<dbReference type="AlphaFoldDB" id="Q54KJ6"/>
<dbReference type="PaxDb" id="44689-DDB0187410"/>
<dbReference type="SUPFAM" id="SSF140931">
    <property type="entry name" value="Fic-like"/>
    <property type="match status" value="1"/>
</dbReference>
<sequence length="111" mass="12927">MEKLVGKYNQLRNSLIKPSPYAIAAWLSHALVSIRPFEDGNCRMSRLLGNLVMFQYGFPFPVPISNNNEYLEALRLADRDYEFGRNTSHLNSSNKIYRNYLSNLSLYNEFK</sequence>
<dbReference type="Pfam" id="PF02661">
    <property type="entry name" value="Fic"/>
    <property type="match status" value="1"/>
</dbReference>
<dbReference type="InParanoid" id="Q54KJ6"/>
<dbReference type="GeneID" id="8626058"/>
<dbReference type="RefSeq" id="XP_637227.1">
    <property type="nucleotide sequence ID" value="XM_632135.1"/>
</dbReference>
<protein>
    <recommendedName>
        <fullName evidence="2">Fido domain-containing protein</fullName>
    </recommendedName>
</protein>
<reference evidence="3 4" key="1">
    <citation type="journal article" date="2005" name="Nature">
        <title>The genome of the social amoeba Dictyostelium discoideum.</title>
        <authorList>
            <consortium name="The Dictyostelium discoideum Sequencing Consortium"/>
            <person name="Eichinger L."/>
            <person name="Pachebat J.A."/>
            <person name="Glockner G."/>
            <person name="Rajandream M.A."/>
            <person name="Sucgang R."/>
            <person name="Berriman M."/>
            <person name="Song J."/>
            <person name="Olsen R."/>
            <person name="Szafranski K."/>
            <person name="Xu Q."/>
            <person name="Tunggal B."/>
            <person name="Kummerfeld S."/>
            <person name="Madera M."/>
            <person name="Konfortov B.A."/>
            <person name="Rivero F."/>
            <person name="Bankier A.T."/>
            <person name="Lehmann R."/>
            <person name="Hamlin N."/>
            <person name="Davies R."/>
            <person name="Gaudet P."/>
            <person name="Fey P."/>
            <person name="Pilcher K."/>
            <person name="Chen G."/>
            <person name="Saunders D."/>
            <person name="Sodergren E."/>
            <person name="Davis P."/>
            <person name="Kerhornou A."/>
            <person name="Nie X."/>
            <person name="Hall N."/>
            <person name="Anjard C."/>
            <person name="Hemphill L."/>
            <person name="Bason N."/>
            <person name="Farbrother P."/>
            <person name="Desany B."/>
            <person name="Just E."/>
            <person name="Morio T."/>
            <person name="Rost R."/>
            <person name="Churcher C."/>
            <person name="Cooper J."/>
            <person name="Haydock S."/>
            <person name="van Driessche N."/>
            <person name="Cronin A."/>
            <person name="Goodhead I."/>
            <person name="Muzny D."/>
            <person name="Mourier T."/>
            <person name="Pain A."/>
            <person name="Lu M."/>
            <person name="Harper D."/>
            <person name="Lindsay R."/>
            <person name="Hauser H."/>
            <person name="James K."/>
            <person name="Quiles M."/>
            <person name="Madan Babu M."/>
            <person name="Saito T."/>
            <person name="Buchrieser C."/>
            <person name="Wardroper A."/>
            <person name="Felder M."/>
            <person name="Thangavelu M."/>
            <person name="Johnson D."/>
            <person name="Knights A."/>
            <person name="Loulseged H."/>
            <person name="Mungall K."/>
            <person name="Oliver K."/>
            <person name="Price C."/>
            <person name="Quail M.A."/>
            <person name="Urushihara H."/>
            <person name="Hernandez J."/>
            <person name="Rabbinowitsch E."/>
            <person name="Steffen D."/>
            <person name="Sanders M."/>
            <person name="Ma J."/>
            <person name="Kohara Y."/>
            <person name="Sharp S."/>
            <person name="Simmonds M."/>
            <person name="Spiegler S."/>
            <person name="Tivey A."/>
            <person name="Sugano S."/>
            <person name="White B."/>
            <person name="Walker D."/>
            <person name="Woodward J."/>
            <person name="Winckler T."/>
            <person name="Tanaka Y."/>
            <person name="Shaulsky G."/>
            <person name="Schleicher M."/>
            <person name="Weinstock G."/>
            <person name="Rosenthal A."/>
            <person name="Cox E.C."/>
            <person name="Chisholm R.L."/>
            <person name="Gibbs R."/>
            <person name="Loomis W.F."/>
            <person name="Platzer M."/>
            <person name="Kay R.R."/>
            <person name="Williams J."/>
            <person name="Dear P.H."/>
            <person name="Noegel A.A."/>
            <person name="Barrell B."/>
            <person name="Kuspa A."/>
        </authorList>
    </citation>
    <scope>NUCLEOTIDE SEQUENCE [LARGE SCALE GENOMIC DNA]</scope>
    <source>
        <strain evidence="3 4">AX4</strain>
    </source>
</reference>
<dbReference type="FunCoup" id="Q54KJ6">
    <property type="interactions" value="1"/>
</dbReference>
<evidence type="ECO:0000259" key="2">
    <source>
        <dbReference type="PROSITE" id="PS51459"/>
    </source>
</evidence>
<gene>
    <name evidence="3" type="ORF">DDB_G0287311</name>
</gene>
<evidence type="ECO:0000313" key="3">
    <source>
        <dbReference type="EMBL" id="EAL63723.1"/>
    </source>
</evidence>
<evidence type="ECO:0000313" key="4">
    <source>
        <dbReference type="Proteomes" id="UP000002195"/>
    </source>
</evidence>
<keyword evidence="1" id="KW-0547">Nucleotide-binding</keyword>
<dbReference type="PANTHER" id="PTHR13504:SF38">
    <property type="entry name" value="FIDO DOMAIN-CONTAINING PROTEIN"/>
    <property type="match status" value="1"/>
</dbReference>
<accession>Q54KJ6</accession>
<dbReference type="InterPro" id="IPR036597">
    <property type="entry name" value="Fido-like_dom_sf"/>
</dbReference>
<dbReference type="KEGG" id="ddi:DDB_G0287311"/>
<dbReference type="PANTHER" id="PTHR13504">
    <property type="entry name" value="FIDO DOMAIN-CONTAINING PROTEIN DDB_G0283145"/>
    <property type="match status" value="1"/>
</dbReference>
<proteinExistence type="predicted"/>
<dbReference type="InterPro" id="IPR003812">
    <property type="entry name" value="Fido"/>
</dbReference>
<dbReference type="eggNOG" id="KOG3824">
    <property type="taxonomic scope" value="Eukaryota"/>
</dbReference>
<dbReference type="VEuPathDB" id="AmoebaDB:DDB_G0287311"/>
<dbReference type="EMBL" id="AAFI02000100">
    <property type="protein sequence ID" value="EAL63723.1"/>
    <property type="molecule type" value="Genomic_DNA"/>
</dbReference>
<dbReference type="Gene3D" id="1.10.3290.10">
    <property type="entry name" value="Fido-like domain"/>
    <property type="match status" value="1"/>
</dbReference>
<dbReference type="InterPro" id="IPR040198">
    <property type="entry name" value="Fido_containing"/>
</dbReference>
<feature type="domain" description="Fido" evidence="2">
    <location>
        <begin position="1"/>
        <end position="103"/>
    </location>
</feature>
<feature type="binding site" evidence="1">
    <location>
        <begin position="39"/>
        <end position="46"/>
    </location>
    <ligand>
        <name>ATP</name>
        <dbReference type="ChEBI" id="CHEBI:30616"/>
    </ligand>
</feature>
<dbReference type="PROSITE" id="PS51459">
    <property type="entry name" value="FIDO"/>
    <property type="match status" value="1"/>
</dbReference>
<organism evidence="3 4">
    <name type="scientific">Dictyostelium discoideum</name>
    <name type="common">Social amoeba</name>
    <dbReference type="NCBI Taxonomy" id="44689"/>
    <lineage>
        <taxon>Eukaryota</taxon>
        <taxon>Amoebozoa</taxon>
        <taxon>Evosea</taxon>
        <taxon>Eumycetozoa</taxon>
        <taxon>Dictyostelia</taxon>
        <taxon>Dictyosteliales</taxon>
        <taxon>Dictyosteliaceae</taxon>
        <taxon>Dictyostelium</taxon>
    </lineage>
</organism>
<dbReference type="SMR" id="Q54KJ6"/>
<dbReference type="HOGENOM" id="CLU_150966_0_0_1"/>